<keyword evidence="2 6" id="KW-0853">WD repeat</keyword>
<dbReference type="SUPFAM" id="SSF50978">
    <property type="entry name" value="WD40 repeat-like"/>
    <property type="match status" value="1"/>
</dbReference>
<evidence type="ECO:0000313" key="9">
    <source>
        <dbReference type="EMBL" id="ORY14580.1"/>
    </source>
</evidence>
<reference evidence="9 10" key="1">
    <citation type="submission" date="2016-07" db="EMBL/GenBank/DDBJ databases">
        <title>Pervasive Adenine N6-methylation of Active Genes in Fungi.</title>
        <authorList>
            <consortium name="DOE Joint Genome Institute"/>
            <person name="Mondo S.J."/>
            <person name="Dannebaum R.O."/>
            <person name="Kuo R.C."/>
            <person name="Labutti K."/>
            <person name="Haridas S."/>
            <person name="Kuo A."/>
            <person name="Salamov A."/>
            <person name="Ahrendt S.R."/>
            <person name="Lipzen A."/>
            <person name="Sullivan W."/>
            <person name="Andreopoulos W.B."/>
            <person name="Clum A."/>
            <person name="Lindquist E."/>
            <person name="Daum C."/>
            <person name="Ramamoorthy G.K."/>
            <person name="Gryganskyi A."/>
            <person name="Culley D."/>
            <person name="Magnuson J.K."/>
            <person name="James T.Y."/>
            <person name="O'Malley M.A."/>
            <person name="Stajich J.E."/>
            <person name="Spatafora J.W."/>
            <person name="Visel A."/>
            <person name="Grigoriev I.V."/>
        </authorList>
    </citation>
    <scope>NUCLEOTIDE SEQUENCE [LARGE SCALE GENOMIC DNA]</scope>
    <source>
        <strain evidence="9 10">CBS 115471</strain>
    </source>
</reference>
<keyword evidence="9" id="KW-0489">Methyltransferase</keyword>
<dbReference type="GO" id="GO:0005829">
    <property type="term" value="C:cytosol"/>
    <property type="evidence" value="ECO:0007669"/>
    <property type="project" value="TreeGrafter"/>
</dbReference>
<keyword evidence="4 6" id="KW-0677">Repeat</keyword>
<dbReference type="GO" id="GO:0043527">
    <property type="term" value="C:tRNA methyltransferase complex"/>
    <property type="evidence" value="ECO:0007669"/>
    <property type="project" value="TreeGrafter"/>
</dbReference>
<comment type="function">
    <text evidence="6">Required for the formation of N(7)-methylguanine at position 46 (m7G46) in tRNA. In the complex, it is required to stabilize and induce conformational changes of the catalytic subunit.</text>
</comment>
<comment type="pathway">
    <text evidence="6">tRNA modification; N(7)-methylguanine-tRNA biosynthesis.</text>
</comment>
<keyword evidence="9" id="KW-0808">Transferase</keyword>
<dbReference type="GO" id="GO:0008168">
    <property type="term" value="F:methyltransferase activity"/>
    <property type="evidence" value="ECO:0007669"/>
    <property type="project" value="UniProtKB-KW"/>
</dbReference>
<gene>
    <name evidence="9" type="ORF">BCR34DRAFT_534177</name>
</gene>
<dbReference type="InterPro" id="IPR028884">
    <property type="entry name" value="Trm82"/>
</dbReference>
<dbReference type="InterPro" id="IPR036322">
    <property type="entry name" value="WD40_repeat_dom_sf"/>
</dbReference>
<evidence type="ECO:0000256" key="2">
    <source>
        <dbReference type="ARBA" id="ARBA00022574"/>
    </source>
</evidence>
<sequence length="529" mass="57899">MPFPYQCIQARNSGEREAAGWTLFGACGSRLVVQSSGGSNFVWPSGKNNVSEEKETEDDTQERPEKRIKLSHPPEIKSNFCCLSLSNDKQHIVAATAEDKCIRVFKIEPDCRLSELSQRCMPRRPCAIAITSDDSTILCADKFGDVYALPLFPSLEEERSSTPNSGHNEATTEKPYVPAASMLTVHSGRNRKVLEDQMKQANLGKKKTKEPMQFKHELLLGHVSMLTDIAYTTIDAGVEGGKPRSFILTADRDEHIRISRGPSQAYIIEGFCQGHEEFISRLCLTGSGLLVSGGGDDYIYVWDWLNSRLIEKLCIRDTVIQFARTNPELAASLLADEASFKIAVSGIWSVPHDQPKVRSSTDIVYMRLSNHLQGDEILVACEGIPGLFRFGIGGTPGGSAVGEAISLDGNALGVVFVCPTTGACTAVVSVDNLHKPGSTTEVREQEGPFRLQYFSYQGDHWEADTVVGGKLNWFSSRALADTASVANGQDAGSDMTVETEKARRAADEKAVRDILYGIANLRKRPGTED</sequence>
<dbReference type="PANTHER" id="PTHR16288">
    <property type="entry name" value="WD40 REPEAT PROTEIN 4"/>
    <property type="match status" value="1"/>
</dbReference>
<dbReference type="AlphaFoldDB" id="A0A1Y1ZWM7"/>
<keyword evidence="5 6" id="KW-0539">Nucleus</keyword>
<dbReference type="HAMAP" id="MF_03056">
    <property type="entry name" value="TRM82"/>
    <property type="match status" value="1"/>
</dbReference>
<evidence type="ECO:0000256" key="7">
    <source>
        <dbReference type="PROSITE-ProRule" id="PRU00221"/>
    </source>
</evidence>
<proteinExistence type="inferred from homology"/>
<dbReference type="Proteomes" id="UP000193144">
    <property type="component" value="Unassembled WGS sequence"/>
</dbReference>
<comment type="caution">
    <text evidence="9">The sequence shown here is derived from an EMBL/GenBank/DDBJ whole genome shotgun (WGS) entry which is preliminary data.</text>
</comment>
<dbReference type="InterPro" id="IPR015943">
    <property type="entry name" value="WD40/YVTN_repeat-like_dom_sf"/>
</dbReference>
<dbReference type="Gene3D" id="2.130.10.10">
    <property type="entry name" value="YVTN repeat-like/Quinoprotein amine dehydrogenase"/>
    <property type="match status" value="1"/>
</dbReference>
<dbReference type="UniPathway" id="UPA00989"/>
<comment type="similarity">
    <text evidence="6">Belongs to the WD repeat TRM82 family.</text>
</comment>
<evidence type="ECO:0000256" key="4">
    <source>
        <dbReference type="ARBA" id="ARBA00022737"/>
    </source>
</evidence>
<accession>A0A1Y1ZWM7</accession>
<evidence type="ECO:0000256" key="3">
    <source>
        <dbReference type="ARBA" id="ARBA00022694"/>
    </source>
</evidence>
<organism evidence="9 10">
    <name type="scientific">Clohesyomyces aquaticus</name>
    <dbReference type="NCBI Taxonomy" id="1231657"/>
    <lineage>
        <taxon>Eukaryota</taxon>
        <taxon>Fungi</taxon>
        <taxon>Dikarya</taxon>
        <taxon>Ascomycota</taxon>
        <taxon>Pezizomycotina</taxon>
        <taxon>Dothideomycetes</taxon>
        <taxon>Pleosporomycetidae</taxon>
        <taxon>Pleosporales</taxon>
        <taxon>Lindgomycetaceae</taxon>
        <taxon>Clohesyomyces</taxon>
    </lineage>
</organism>
<evidence type="ECO:0000313" key="10">
    <source>
        <dbReference type="Proteomes" id="UP000193144"/>
    </source>
</evidence>
<dbReference type="STRING" id="1231657.A0A1Y1ZWM7"/>
<comment type="subcellular location">
    <subcellularLocation>
        <location evidence="1 6">Nucleus</location>
    </subcellularLocation>
</comment>
<dbReference type="GO" id="GO:0106004">
    <property type="term" value="P:tRNA (guanine-N7)-methylation"/>
    <property type="evidence" value="ECO:0007669"/>
    <property type="project" value="UniProtKB-UniRule"/>
</dbReference>
<evidence type="ECO:0000256" key="6">
    <source>
        <dbReference type="HAMAP-Rule" id="MF_03056"/>
    </source>
</evidence>
<dbReference type="PROSITE" id="PS50082">
    <property type="entry name" value="WD_REPEATS_2"/>
    <property type="match status" value="1"/>
</dbReference>
<protein>
    <submittedName>
        <fullName evidence="9">Guanine-N(7)--methyltransferase subunit TRM82</fullName>
    </submittedName>
</protein>
<dbReference type="InterPro" id="IPR001680">
    <property type="entry name" value="WD40_rpt"/>
</dbReference>
<dbReference type="PANTHER" id="PTHR16288:SF0">
    <property type="entry name" value="TRNA (GUANINE-N(7)-)-METHYLTRANSFERASE NON-CATALYTIC SUBUNIT WDR4"/>
    <property type="match status" value="1"/>
</dbReference>
<feature type="region of interest" description="Disordered" evidence="8">
    <location>
        <begin position="43"/>
        <end position="67"/>
    </location>
</feature>
<keyword evidence="10" id="KW-1185">Reference proteome</keyword>
<keyword evidence="3 6" id="KW-0819">tRNA processing</keyword>
<name>A0A1Y1ZWM7_9PLEO</name>
<evidence type="ECO:0000256" key="8">
    <source>
        <dbReference type="SAM" id="MobiDB-lite"/>
    </source>
</evidence>
<evidence type="ECO:0000256" key="1">
    <source>
        <dbReference type="ARBA" id="ARBA00004123"/>
    </source>
</evidence>
<evidence type="ECO:0000256" key="5">
    <source>
        <dbReference type="ARBA" id="ARBA00023242"/>
    </source>
</evidence>
<feature type="repeat" description="WD" evidence="7">
    <location>
        <begin position="272"/>
        <end position="312"/>
    </location>
</feature>
<dbReference type="EMBL" id="MCFA01000032">
    <property type="protein sequence ID" value="ORY14580.1"/>
    <property type="molecule type" value="Genomic_DNA"/>
</dbReference>
<dbReference type="GO" id="GO:0005634">
    <property type="term" value="C:nucleus"/>
    <property type="evidence" value="ECO:0007669"/>
    <property type="project" value="UniProtKB-SubCell"/>
</dbReference>
<dbReference type="Pfam" id="PF00400">
    <property type="entry name" value="WD40"/>
    <property type="match status" value="1"/>
</dbReference>
<dbReference type="OrthoDB" id="339900at2759"/>
<dbReference type="SMART" id="SM00320">
    <property type="entry name" value="WD40"/>
    <property type="match status" value="3"/>
</dbReference>